<proteinExistence type="predicted"/>
<dbReference type="STRING" id="1445510.YC6258_02474"/>
<dbReference type="Proteomes" id="UP000032266">
    <property type="component" value="Chromosome"/>
</dbReference>
<evidence type="ECO:0000313" key="2">
    <source>
        <dbReference type="EMBL" id="AJQ94512.1"/>
    </source>
</evidence>
<name>A0A0C5VIL5_9GAMM</name>
<dbReference type="EMBL" id="CP007142">
    <property type="protein sequence ID" value="AJQ94512.1"/>
    <property type="molecule type" value="Genomic_DNA"/>
</dbReference>
<dbReference type="Gene3D" id="2.30.110.10">
    <property type="entry name" value="Electron Transport, Fmn-binding Protein, Chain A"/>
    <property type="match status" value="1"/>
</dbReference>
<feature type="domain" description="Pyridoxamine 5'-phosphate oxidase N-terminal" evidence="1">
    <location>
        <begin position="39"/>
        <end position="162"/>
    </location>
</feature>
<reference evidence="2 3" key="1">
    <citation type="submission" date="2014-01" db="EMBL/GenBank/DDBJ databases">
        <title>Full genme sequencing of cellulolytic bacterium Gynuella sunshinyii YC6258T gen. nov., sp. nov.</title>
        <authorList>
            <person name="Khan H."/>
            <person name="Chung E.J."/>
            <person name="Chung Y.R."/>
        </authorList>
    </citation>
    <scope>NUCLEOTIDE SEQUENCE [LARGE SCALE GENOMIC DNA]</scope>
    <source>
        <strain evidence="2 3">YC6258</strain>
    </source>
</reference>
<accession>A0A0C5VIL5</accession>
<dbReference type="PANTHER" id="PTHR42815:SF2">
    <property type="entry name" value="FAD-BINDING, PUTATIVE (AFU_ORTHOLOGUE AFUA_6G07600)-RELATED"/>
    <property type="match status" value="1"/>
</dbReference>
<dbReference type="PATRIC" id="fig|1445510.3.peg.2429"/>
<dbReference type="AlphaFoldDB" id="A0A0C5VIL5"/>
<protein>
    <submittedName>
        <fullName evidence="2">Putative flavin-nucleotide-binding protein structurally-like pyridoxine 5'-phosphate oxidase</fullName>
    </submittedName>
</protein>
<dbReference type="PANTHER" id="PTHR42815">
    <property type="entry name" value="FAD-BINDING, PUTATIVE (AFU_ORTHOLOGUE AFUA_6G07600)-RELATED"/>
    <property type="match status" value="1"/>
</dbReference>
<keyword evidence="3" id="KW-1185">Reference proteome</keyword>
<dbReference type="InterPro" id="IPR012349">
    <property type="entry name" value="Split_barrel_FMN-bd"/>
</dbReference>
<dbReference type="KEGG" id="gsn:YC6258_02474"/>
<evidence type="ECO:0000313" key="3">
    <source>
        <dbReference type="Proteomes" id="UP000032266"/>
    </source>
</evidence>
<dbReference type="HOGENOM" id="CLU_098597_0_0_6"/>
<dbReference type="Pfam" id="PF01243">
    <property type="entry name" value="PNPOx_N"/>
    <property type="match status" value="1"/>
</dbReference>
<dbReference type="SUPFAM" id="SSF50475">
    <property type="entry name" value="FMN-binding split barrel"/>
    <property type="match status" value="1"/>
</dbReference>
<evidence type="ECO:0000259" key="1">
    <source>
        <dbReference type="Pfam" id="PF01243"/>
    </source>
</evidence>
<gene>
    <name evidence="2" type="ORF">YC6258_02474</name>
</gene>
<dbReference type="RefSeq" id="WP_044617028.1">
    <property type="nucleotide sequence ID" value="NZ_CP007142.1"/>
</dbReference>
<sequence>MDYISDIAFTKSVKAIQLRKGSRDIYAQMEQYGGWQTEITPELADFVAEQRSFFLATTNTYGQPYVQHRGGPPGFLKVIDRKTLAFADYQGNRQFISQGNLAENPRAFIFLIDYTNRIRIKIWGKAKVIEDSPELLAQLMPSQNQYHARAEQVLVFTVEAWDKNCPQHIPPRIEQKDADKLLQEQKLRIEELEEQVRLLRPTGRE</sequence>
<organism evidence="2 3">
    <name type="scientific">Gynuella sunshinyii YC6258</name>
    <dbReference type="NCBI Taxonomy" id="1445510"/>
    <lineage>
        <taxon>Bacteria</taxon>
        <taxon>Pseudomonadati</taxon>
        <taxon>Pseudomonadota</taxon>
        <taxon>Gammaproteobacteria</taxon>
        <taxon>Oceanospirillales</taxon>
        <taxon>Saccharospirillaceae</taxon>
        <taxon>Gynuella</taxon>
    </lineage>
</organism>
<dbReference type="InterPro" id="IPR011576">
    <property type="entry name" value="Pyridox_Oxase_N"/>
</dbReference>